<organism evidence="11 12">
    <name type="scientific">Vagococcus salmoninarum</name>
    <dbReference type="NCBI Taxonomy" id="2739"/>
    <lineage>
        <taxon>Bacteria</taxon>
        <taxon>Bacillati</taxon>
        <taxon>Bacillota</taxon>
        <taxon>Bacilli</taxon>
        <taxon>Lactobacillales</taxon>
        <taxon>Enterococcaceae</taxon>
        <taxon>Vagococcus</taxon>
    </lineage>
</organism>
<keyword evidence="12" id="KW-1185">Reference proteome</keyword>
<keyword evidence="6" id="KW-0630">Potassium</keyword>
<gene>
    <name evidence="11" type="ORF">CBF35_03190</name>
</gene>
<feature type="transmembrane region" description="Helical" evidence="10">
    <location>
        <begin position="226"/>
        <end position="245"/>
    </location>
</feature>
<keyword evidence="7 10" id="KW-1133">Transmembrane helix</keyword>
<evidence type="ECO:0000256" key="6">
    <source>
        <dbReference type="ARBA" id="ARBA00022958"/>
    </source>
</evidence>
<keyword evidence="5 10" id="KW-0812">Transmembrane</keyword>
<accession>A0A429ZU55</accession>
<feature type="transmembrane region" description="Helical" evidence="10">
    <location>
        <begin position="125"/>
        <end position="146"/>
    </location>
</feature>
<comment type="subcellular location">
    <subcellularLocation>
        <location evidence="1">Cell membrane</location>
        <topology evidence="1">Multi-pass membrane protein</topology>
    </subcellularLocation>
</comment>
<reference evidence="11 12" key="1">
    <citation type="submission" date="2017-05" db="EMBL/GenBank/DDBJ databases">
        <title>Vagococcus spp. assemblies.</title>
        <authorList>
            <person name="Gulvik C.A."/>
        </authorList>
    </citation>
    <scope>NUCLEOTIDE SEQUENCE [LARGE SCALE GENOMIC DNA]</scope>
    <source>
        <strain evidence="11 12">NCFB 2777</strain>
    </source>
</reference>
<evidence type="ECO:0000256" key="5">
    <source>
        <dbReference type="ARBA" id="ARBA00022692"/>
    </source>
</evidence>
<comment type="caution">
    <text evidence="11">The sequence shown here is derived from an EMBL/GenBank/DDBJ whole genome shotgun (WGS) entry which is preliminary data.</text>
</comment>
<evidence type="ECO:0000313" key="11">
    <source>
        <dbReference type="EMBL" id="RST97268.1"/>
    </source>
</evidence>
<dbReference type="Pfam" id="PF02386">
    <property type="entry name" value="TrkH"/>
    <property type="match status" value="1"/>
</dbReference>
<dbReference type="RefSeq" id="WP_126778574.1">
    <property type="nucleotide sequence ID" value="NZ_NGJU01000003.1"/>
</dbReference>
<dbReference type="InterPro" id="IPR004772">
    <property type="entry name" value="TrkH"/>
</dbReference>
<protein>
    <submittedName>
        <fullName evidence="11">Trk family potassium uptake protein</fullName>
    </submittedName>
</protein>
<keyword evidence="2" id="KW-0813">Transport</keyword>
<feature type="transmembrane region" description="Helical" evidence="10">
    <location>
        <begin position="343"/>
        <end position="367"/>
    </location>
</feature>
<evidence type="ECO:0000256" key="1">
    <source>
        <dbReference type="ARBA" id="ARBA00004651"/>
    </source>
</evidence>
<keyword evidence="4" id="KW-0633">Potassium transport</keyword>
<dbReference type="EMBL" id="NGJU01000003">
    <property type="protein sequence ID" value="RST97268.1"/>
    <property type="molecule type" value="Genomic_DNA"/>
</dbReference>
<evidence type="ECO:0000256" key="3">
    <source>
        <dbReference type="ARBA" id="ARBA00022475"/>
    </source>
</evidence>
<keyword evidence="3" id="KW-1003">Cell membrane</keyword>
<feature type="transmembrane region" description="Helical" evidence="10">
    <location>
        <begin position="158"/>
        <end position="177"/>
    </location>
</feature>
<evidence type="ECO:0000256" key="2">
    <source>
        <dbReference type="ARBA" id="ARBA00022448"/>
    </source>
</evidence>
<keyword evidence="8" id="KW-0406">Ion transport</keyword>
<name>A0A429ZU55_9ENTE</name>
<evidence type="ECO:0000256" key="10">
    <source>
        <dbReference type="SAM" id="Phobius"/>
    </source>
</evidence>
<dbReference type="PANTHER" id="PTHR32024:SF1">
    <property type="entry name" value="KTR SYSTEM POTASSIUM UPTAKE PROTEIN B"/>
    <property type="match status" value="1"/>
</dbReference>
<feature type="transmembrane region" description="Helical" evidence="10">
    <location>
        <begin position="74"/>
        <end position="98"/>
    </location>
</feature>
<dbReference type="AlphaFoldDB" id="A0A429ZU55"/>
<dbReference type="GO" id="GO:0005886">
    <property type="term" value="C:plasma membrane"/>
    <property type="evidence" value="ECO:0007669"/>
    <property type="project" value="UniProtKB-SubCell"/>
</dbReference>
<proteinExistence type="predicted"/>
<evidence type="ECO:0000256" key="9">
    <source>
        <dbReference type="ARBA" id="ARBA00023136"/>
    </source>
</evidence>
<evidence type="ECO:0000256" key="8">
    <source>
        <dbReference type="ARBA" id="ARBA00023065"/>
    </source>
</evidence>
<dbReference type="NCBIfam" id="TIGR00933">
    <property type="entry name" value="2a38"/>
    <property type="match status" value="1"/>
</dbReference>
<dbReference type="PANTHER" id="PTHR32024">
    <property type="entry name" value="TRK SYSTEM POTASSIUM UPTAKE PROTEIN TRKG-RELATED"/>
    <property type="match status" value="1"/>
</dbReference>
<feature type="transmembrane region" description="Helical" evidence="10">
    <location>
        <begin position="379"/>
        <end position="398"/>
    </location>
</feature>
<evidence type="ECO:0000256" key="4">
    <source>
        <dbReference type="ARBA" id="ARBA00022538"/>
    </source>
</evidence>
<evidence type="ECO:0000256" key="7">
    <source>
        <dbReference type="ARBA" id="ARBA00022989"/>
    </source>
</evidence>
<dbReference type="InterPro" id="IPR003445">
    <property type="entry name" value="Cat_transpt"/>
</dbReference>
<keyword evidence="9 10" id="KW-0472">Membrane</keyword>
<sequence length="448" mass="49012">MRRKKFPKLSTVQIITLSFLGVIVIGTILLALPISSVSGKTKLLDAAFVATSSVCVTGLTTVNTAAHWSLFGRVVILSLIQIGGLSFMLMSLIFTMVIGKKINFGTRLVLKDALNLEGTSGVLNVALYVVKFTFIVETIGSLLLLISFGPKYGFWQGLGYSVFHAVSAFCNAGFDLFGDSLESLRSNSFVLIVLGSLVIAGGFGFIIWKELLLWFKKKRMSTHTSLTLTVMGILLVTSFALFLIFEKNLSHYAGELTVWQRVVNTFFLGVTPRTAGFNNLPYSELTDASLILTMILMFIGGNSGSTAGGLKTSTLGVLVLHAWASIHGREVTVYRERTISQKVIMRAFALFFMSIFIAILAITVLTVTETIPESFGIEYIVFEVFSAFGTVGVTMGLTPDLTSIGKGIIMLLMFIGRVGVYTFLLSISKKQRINDTRIRYPEEHIMVG</sequence>
<feature type="transmembrane region" description="Helical" evidence="10">
    <location>
        <begin position="12"/>
        <end position="34"/>
    </location>
</feature>
<dbReference type="Proteomes" id="UP000287239">
    <property type="component" value="Unassembled WGS sequence"/>
</dbReference>
<evidence type="ECO:0000313" key="12">
    <source>
        <dbReference type="Proteomes" id="UP000287239"/>
    </source>
</evidence>
<dbReference type="OrthoDB" id="9810952at2"/>
<dbReference type="GO" id="GO:0015379">
    <property type="term" value="F:potassium:chloride symporter activity"/>
    <property type="evidence" value="ECO:0007669"/>
    <property type="project" value="InterPro"/>
</dbReference>
<feature type="transmembrane region" description="Helical" evidence="10">
    <location>
        <begin position="404"/>
        <end position="427"/>
    </location>
</feature>
<dbReference type="GeneID" id="98567360"/>
<feature type="transmembrane region" description="Helical" evidence="10">
    <location>
        <begin position="189"/>
        <end position="214"/>
    </location>
</feature>